<proteinExistence type="predicted"/>
<feature type="compositionally biased region" description="Low complexity" evidence="1">
    <location>
        <begin position="68"/>
        <end position="83"/>
    </location>
</feature>
<gene>
    <name evidence="2" type="ORF">NI17_015680</name>
</gene>
<feature type="compositionally biased region" description="Polar residues" evidence="1">
    <location>
        <begin position="98"/>
        <end position="110"/>
    </location>
</feature>
<dbReference type="EMBL" id="CP063196">
    <property type="protein sequence ID" value="UOE18274.1"/>
    <property type="molecule type" value="Genomic_DNA"/>
</dbReference>
<evidence type="ECO:0000313" key="3">
    <source>
        <dbReference type="Proteomes" id="UP000265719"/>
    </source>
</evidence>
<dbReference type="Proteomes" id="UP000265719">
    <property type="component" value="Chromosome"/>
</dbReference>
<protein>
    <submittedName>
        <fullName evidence="2">Uncharacterized protein</fullName>
    </submittedName>
</protein>
<name>A0AA97LUG5_9ACTN</name>
<evidence type="ECO:0000256" key="1">
    <source>
        <dbReference type="SAM" id="MobiDB-lite"/>
    </source>
</evidence>
<reference evidence="2" key="1">
    <citation type="submission" date="2020-10" db="EMBL/GenBank/DDBJ databases">
        <title>De novo genome project of the cellulose decomposer Thermobifida halotolerans type strain.</title>
        <authorList>
            <person name="Nagy I."/>
            <person name="Horvath B."/>
            <person name="Kukolya J."/>
            <person name="Nagy I."/>
            <person name="Orsini M."/>
        </authorList>
    </citation>
    <scope>NUCLEOTIDE SEQUENCE</scope>
    <source>
        <strain evidence="2">DSM 44931</strain>
    </source>
</reference>
<organism evidence="2 3">
    <name type="scientific">Thermobifida halotolerans</name>
    <dbReference type="NCBI Taxonomy" id="483545"/>
    <lineage>
        <taxon>Bacteria</taxon>
        <taxon>Bacillati</taxon>
        <taxon>Actinomycetota</taxon>
        <taxon>Actinomycetes</taxon>
        <taxon>Streptosporangiales</taxon>
        <taxon>Nocardiopsidaceae</taxon>
        <taxon>Thermobifida</taxon>
    </lineage>
</organism>
<accession>A0AA97LUG5</accession>
<dbReference type="RefSeq" id="WP_147416904.1">
    <property type="nucleotide sequence ID" value="NZ_CP063196.1"/>
</dbReference>
<dbReference type="AlphaFoldDB" id="A0AA97LUG5"/>
<keyword evidence="3" id="KW-1185">Reference proteome</keyword>
<evidence type="ECO:0000313" key="2">
    <source>
        <dbReference type="EMBL" id="UOE18274.1"/>
    </source>
</evidence>
<feature type="region of interest" description="Disordered" evidence="1">
    <location>
        <begin position="68"/>
        <end position="110"/>
    </location>
</feature>
<dbReference type="KEGG" id="thao:NI17_015680"/>
<sequence length="110" mass="11547">MPSPRHGVAEVRVPCSGSKKQCRTGRGFDRSATAWSAWASHRSSRTFPAARCASRACWRAVRAASESGTVSVASRSPVAASRVPRSRRIRSCPAASMESKTASAAGASTP</sequence>